<dbReference type="GO" id="GO:0045577">
    <property type="term" value="P:regulation of B cell differentiation"/>
    <property type="evidence" value="ECO:0007669"/>
    <property type="project" value="InterPro"/>
</dbReference>
<dbReference type="Proteomes" id="UP000050525">
    <property type="component" value="Unassembled WGS sequence"/>
</dbReference>
<accession>A0A151LYU5</accession>
<evidence type="ECO:0000313" key="3">
    <source>
        <dbReference type="EMBL" id="KYO17447.1"/>
    </source>
</evidence>
<evidence type="ECO:0000313" key="4">
    <source>
        <dbReference type="Proteomes" id="UP000050525"/>
    </source>
</evidence>
<protein>
    <submittedName>
        <fullName evidence="3">NFAT activation molecule 1 isoform C</fullName>
    </submittedName>
</protein>
<dbReference type="STRING" id="8496.A0A151LYU5"/>
<dbReference type="GO" id="GO:0050853">
    <property type="term" value="P:B cell receptor signaling pathway"/>
    <property type="evidence" value="ECO:0007669"/>
    <property type="project" value="TreeGrafter"/>
</dbReference>
<dbReference type="PANTHER" id="PTHR35680">
    <property type="entry name" value="NFAT ACTIVATION MOLECULE 1"/>
    <property type="match status" value="1"/>
</dbReference>
<name>A0A151LYU5_ALLMI</name>
<feature type="domain" description="NFAM1 Ig-like" evidence="2">
    <location>
        <begin position="96"/>
        <end position="200"/>
    </location>
</feature>
<dbReference type="InterPro" id="IPR057883">
    <property type="entry name" value="Ig_NFAM1"/>
</dbReference>
<dbReference type="GO" id="GO:0004888">
    <property type="term" value="F:transmembrane signaling receptor activity"/>
    <property type="evidence" value="ECO:0007669"/>
    <property type="project" value="InterPro"/>
</dbReference>
<dbReference type="AlphaFoldDB" id="A0A151LYU5"/>
<feature type="region of interest" description="Disordered" evidence="1">
    <location>
        <begin position="286"/>
        <end position="364"/>
    </location>
</feature>
<dbReference type="PANTHER" id="PTHR35680:SF1">
    <property type="entry name" value="NFAT ACTIVATION MOLECULE 1"/>
    <property type="match status" value="1"/>
</dbReference>
<dbReference type="GO" id="GO:0001819">
    <property type="term" value="P:positive regulation of cytokine production"/>
    <property type="evidence" value="ECO:0007669"/>
    <property type="project" value="InterPro"/>
</dbReference>
<evidence type="ECO:0000256" key="1">
    <source>
        <dbReference type="SAM" id="MobiDB-lite"/>
    </source>
</evidence>
<reference evidence="3 4" key="1">
    <citation type="journal article" date="2012" name="Genome Biol.">
        <title>Sequencing three crocodilian genomes to illuminate the evolution of archosaurs and amniotes.</title>
        <authorList>
            <person name="St John J.A."/>
            <person name="Braun E.L."/>
            <person name="Isberg S.R."/>
            <person name="Miles L.G."/>
            <person name="Chong A.Y."/>
            <person name="Gongora J."/>
            <person name="Dalzell P."/>
            <person name="Moran C."/>
            <person name="Bed'hom B."/>
            <person name="Abzhanov A."/>
            <person name="Burgess S.C."/>
            <person name="Cooksey A.M."/>
            <person name="Castoe T.A."/>
            <person name="Crawford N.G."/>
            <person name="Densmore L.D."/>
            <person name="Drew J.C."/>
            <person name="Edwards S.V."/>
            <person name="Faircloth B.C."/>
            <person name="Fujita M.K."/>
            <person name="Greenwold M.J."/>
            <person name="Hoffmann F.G."/>
            <person name="Howard J.M."/>
            <person name="Iguchi T."/>
            <person name="Janes D.E."/>
            <person name="Khan S.Y."/>
            <person name="Kohno S."/>
            <person name="de Koning A.J."/>
            <person name="Lance S.L."/>
            <person name="McCarthy F.M."/>
            <person name="McCormack J.E."/>
            <person name="Merchant M.E."/>
            <person name="Peterson D.G."/>
            <person name="Pollock D.D."/>
            <person name="Pourmand N."/>
            <person name="Raney B.J."/>
            <person name="Roessler K.A."/>
            <person name="Sanford J.R."/>
            <person name="Sawyer R.H."/>
            <person name="Schmidt C.J."/>
            <person name="Triplett E.W."/>
            <person name="Tuberville T.D."/>
            <person name="Venegas-Anaya M."/>
            <person name="Howard J.T."/>
            <person name="Jarvis E.D."/>
            <person name="Guillette L.J.Jr."/>
            <person name="Glenn T.C."/>
            <person name="Green R.E."/>
            <person name="Ray D.A."/>
        </authorList>
    </citation>
    <scope>NUCLEOTIDE SEQUENCE [LARGE SCALE GENOMIC DNA]</scope>
    <source>
        <strain evidence="3">KSC_2009_1</strain>
    </source>
</reference>
<dbReference type="InterPro" id="IPR033549">
    <property type="entry name" value="NFAM1"/>
</dbReference>
<evidence type="ECO:0000259" key="2">
    <source>
        <dbReference type="Pfam" id="PF25830"/>
    </source>
</evidence>
<proteinExistence type="predicted"/>
<keyword evidence="4" id="KW-1185">Reference proteome</keyword>
<comment type="caution">
    <text evidence="3">The sequence shown here is derived from an EMBL/GenBank/DDBJ whole genome shotgun (WGS) entry which is preliminary data.</text>
</comment>
<dbReference type="EMBL" id="AKHW03007000">
    <property type="protein sequence ID" value="KYO17447.1"/>
    <property type="molecule type" value="Genomic_DNA"/>
</dbReference>
<gene>
    <name evidence="3" type="primary">NFAM1</name>
    <name evidence="3" type="ORF">Y1Q_0020059</name>
</gene>
<sequence>MQERLHEQPQASFKKRIEKIYSLLSLWKKLERAVLALSEMDNPGPRVQELRNDELKEAGCKEESITHTGAFLIRKGSIRALSLPQHHPEGGQVEVQQESLIQVAFANEQVLMTCLVSFPRTTHYSSFIGSCYLLNSKGQRTTIKTCSISVPIPAGQENQTAKESYRCDIEPYKAASGTYYCEANWTSLTQKGHGTFVLVRDTGYLEHSPITWTCLVTLTTLLAALSITTTALLLWKRKVVCPKRSQPQSFPVLGVRAPATSGSSEPSGSIYTCLESHQPDIYSVLENDTHSPIPENSPTAKPKSTNSEPARDRHRSEDCEKPGRRKKKMKDTTPKQETPEETFDTLVFNTYPKPPPLPPNTQGKELRWDNKEALQGCPPLAYSDSKLLTRLVCVTSSLSAA</sequence>
<feature type="compositionally biased region" description="Polar residues" evidence="1">
    <location>
        <begin position="294"/>
        <end position="308"/>
    </location>
</feature>
<feature type="compositionally biased region" description="Basic and acidic residues" evidence="1">
    <location>
        <begin position="309"/>
        <end position="322"/>
    </location>
</feature>
<dbReference type="Pfam" id="PF25830">
    <property type="entry name" value="Ig_NFAM1"/>
    <property type="match status" value="1"/>
</dbReference>
<dbReference type="GO" id="GO:0045121">
    <property type="term" value="C:membrane raft"/>
    <property type="evidence" value="ECO:0007669"/>
    <property type="project" value="TreeGrafter"/>
</dbReference>
<dbReference type="GO" id="GO:0050861">
    <property type="term" value="P:positive regulation of B cell receptor signaling pathway"/>
    <property type="evidence" value="ECO:0007669"/>
    <property type="project" value="InterPro"/>
</dbReference>
<organism evidence="3 4">
    <name type="scientific">Alligator mississippiensis</name>
    <name type="common">American alligator</name>
    <dbReference type="NCBI Taxonomy" id="8496"/>
    <lineage>
        <taxon>Eukaryota</taxon>
        <taxon>Metazoa</taxon>
        <taxon>Chordata</taxon>
        <taxon>Craniata</taxon>
        <taxon>Vertebrata</taxon>
        <taxon>Euteleostomi</taxon>
        <taxon>Archelosauria</taxon>
        <taxon>Archosauria</taxon>
        <taxon>Crocodylia</taxon>
        <taxon>Alligatoridae</taxon>
        <taxon>Alligatorinae</taxon>
        <taxon>Alligator</taxon>
    </lineage>
</organism>